<comment type="caution">
    <text evidence="1">The sequence shown here is derived from an EMBL/GenBank/DDBJ whole genome shotgun (WGS) entry which is preliminary data.</text>
</comment>
<accession>A0A413IN74</accession>
<sequence length="343" mass="39641">MVMNSRLKYVIYFILFWGVHFTSFGKGISFRGSNIIRVVHYLGESPQLAGTDQNMNNLWKMYKKDKTDFNVQQKILLGMPVFSSRLTNRSELEKWQVRVENLFKDYWKNKPHEQMLNKEDLNIIMLYNQKPEKNSEPIEFLIQNFETCCSIVTPQVMLTYVAAYENSLINQLAKSGDINYKKELARLRGDLKSIFELVQTKSLSVEYLMTAKADALYALHGEKDQMKYIELQREFLSKMGDYAGVEEYKNAVLTLMLTVGKKLKPEAAQQSLVWLDKALSFEVSVLQKVILVGAMGDCYLAINNQDKAKECFNQAYLLSLQLNDLRLQNSIRQKLNTISNEGV</sequence>
<dbReference type="AlphaFoldDB" id="A0A413IN74"/>
<dbReference type="EMBL" id="QSCR01000015">
    <property type="protein sequence ID" value="RGY17557.1"/>
    <property type="molecule type" value="Genomic_DNA"/>
</dbReference>
<evidence type="ECO:0000313" key="2">
    <source>
        <dbReference type="Proteomes" id="UP000286063"/>
    </source>
</evidence>
<dbReference type="Proteomes" id="UP000286063">
    <property type="component" value="Unassembled WGS sequence"/>
</dbReference>
<gene>
    <name evidence="1" type="ORF">DXA50_09735</name>
</gene>
<evidence type="ECO:0008006" key="3">
    <source>
        <dbReference type="Google" id="ProtNLM"/>
    </source>
</evidence>
<name>A0A413IN74_9BACT</name>
<protein>
    <recommendedName>
        <fullName evidence="3">Tetratricopeptide repeat protein</fullName>
    </recommendedName>
</protein>
<organism evidence="1 2">
    <name type="scientific">Butyricimonas virosa</name>
    <dbReference type="NCBI Taxonomy" id="544645"/>
    <lineage>
        <taxon>Bacteria</taxon>
        <taxon>Pseudomonadati</taxon>
        <taxon>Bacteroidota</taxon>
        <taxon>Bacteroidia</taxon>
        <taxon>Bacteroidales</taxon>
        <taxon>Odoribacteraceae</taxon>
        <taxon>Butyricimonas</taxon>
    </lineage>
</organism>
<evidence type="ECO:0000313" key="1">
    <source>
        <dbReference type="EMBL" id="RGY17557.1"/>
    </source>
</evidence>
<proteinExistence type="predicted"/>
<reference evidence="1 2" key="1">
    <citation type="submission" date="2018-08" db="EMBL/GenBank/DDBJ databases">
        <title>A genome reference for cultivated species of the human gut microbiota.</title>
        <authorList>
            <person name="Zou Y."/>
            <person name="Xue W."/>
            <person name="Luo G."/>
        </authorList>
    </citation>
    <scope>NUCLEOTIDE SEQUENCE [LARGE SCALE GENOMIC DNA]</scope>
    <source>
        <strain evidence="1 2">OF02-7</strain>
    </source>
</reference>